<dbReference type="AlphaFoldDB" id="A0A933GJR3"/>
<comment type="caution">
    <text evidence="1">The sequence shown here is derived from an EMBL/GenBank/DDBJ whole genome shotgun (WGS) entry which is preliminary data.</text>
</comment>
<dbReference type="Proteomes" id="UP000772181">
    <property type="component" value="Unassembled WGS sequence"/>
</dbReference>
<protein>
    <submittedName>
        <fullName evidence="1">Uncharacterized protein</fullName>
    </submittedName>
</protein>
<proteinExistence type="predicted"/>
<reference evidence="1" key="1">
    <citation type="submission" date="2020-07" db="EMBL/GenBank/DDBJ databases">
        <title>Huge and variable diversity of episymbiotic CPR bacteria and DPANN archaea in groundwater ecosystems.</title>
        <authorList>
            <person name="He C.Y."/>
            <person name="Keren R."/>
            <person name="Whittaker M."/>
            <person name="Farag I.F."/>
            <person name="Doudna J."/>
            <person name="Cate J.H.D."/>
            <person name="Banfield J.F."/>
        </authorList>
    </citation>
    <scope>NUCLEOTIDE SEQUENCE</scope>
    <source>
        <strain evidence="1">NC_groundwater_1482_Ag_S-0.65um_47_24</strain>
    </source>
</reference>
<accession>A0A933GJR3</accession>
<dbReference type="EMBL" id="JACQWF010000091">
    <property type="protein sequence ID" value="MBI4595132.1"/>
    <property type="molecule type" value="Genomic_DNA"/>
</dbReference>
<name>A0A933GJR3_UNCTE</name>
<evidence type="ECO:0000313" key="2">
    <source>
        <dbReference type="Proteomes" id="UP000772181"/>
    </source>
</evidence>
<evidence type="ECO:0000313" key="1">
    <source>
        <dbReference type="EMBL" id="MBI4595132.1"/>
    </source>
</evidence>
<gene>
    <name evidence="1" type="ORF">HY730_02010</name>
</gene>
<organism evidence="1 2">
    <name type="scientific">Tectimicrobiota bacterium</name>
    <dbReference type="NCBI Taxonomy" id="2528274"/>
    <lineage>
        <taxon>Bacteria</taxon>
        <taxon>Pseudomonadati</taxon>
        <taxon>Nitrospinota/Tectimicrobiota group</taxon>
        <taxon>Candidatus Tectimicrobiota</taxon>
    </lineage>
</organism>
<sequence>MFTGTDPSCGIDFDHCRNPETGEVEPWAMEIILRFGSYCEISPSQTGVKFWVRGTLPGPGHKKGNIEIYDQGRYFTVTGHTLEGFETIRDRDEILKEFYYETFGTSQRKEESSKNNGQGDNGFHWDGDIETLPIKVETKRLIREGALVGQRSEAIMTVLNALVWAISLTGKFTRFL</sequence>